<sequence length="164" mass="18701">MELITKYQEEDRSFVRAYKKSRDIDNKLGVLMDLHSTINDSDFEKIRILIKNNRQLDGNKELAESLDFDSNQILARYSAFKSNSKLSLEDFVDFFAQETEFFVDSLKSSSNSLVSKLDTSQCLAEQAVSKISKSFQSRSVNSLSTCDPQLLLKELSFSLKKSSI</sequence>
<accession>A0A1R0H1R6</accession>
<gene>
    <name evidence="1" type="ORF">AYI68_g2806</name>
</gene>
<proteinExistence type="predicted"/>
<name>A0A1R0H1R6_9FUNG</name>
<protein>
    <submittedName>
        <fullName evidence="1">Uncharacterized protein</fullName>
    </submittedName>
</protein>
<dbReference type="AlphaFoldDB" id="A0A1R0H1R6"/>
<dbReference type="EMBL" id="LSSL01001091">
    <property type="protein sequence ID" value="OLY83065.1"/>
    <property type="molecule type" value="Genomic_DNA"/>
</dbReference>
<keyword evidence="2" id="KW-1185">Reference proteome</keyword>
<comment type="caution">
    <text evidence="1">The sequence shown here is derived from an EMBL/GenBank/DDBJ whole genome shotgun (WGS) entry which is preliminary data.</text>
</comment>
<dbReference type="Proteomes" id="UP000187455">
    <property type="component" value="Unassembled WGS sequence"/>
</dbReference>
<evidence type="ECO:0000313" key="2">
    <source>
        <dbReference type="Proteomes" id="UP000187455"/>
    </source>
</evidence>
<dbReference type="OrthoDB" id="3364649at2759"/>
<reference evidence="1 2" key="1">
    <citation type="journal article" date="2016" name="Mol. Biol. Evol.">
        <title>Genome-Wide Survey of Gut Fungi (Harpellales) Reveals the First Horizontally Transferred Ubiquitin Gene from a Mosquito Host.</title>
        <authorList>
            <person name="Wang Y."/>
            <person name="White M.M."/>
            <person name="Kvist S."/>
            <person name="Moncalvo J.M."/>
        </authorList>
    </citation>
    <scope>NUCLEOTIDE SEQUENCE [LARGE SCALE GENOMIC DNA]</scope>
    <source>
        <strain evidence="1 2">ALG-7-W6</strain>
    </source>
</reference>
<evidence type="ECO:0000313" key="1">
    <source>
        <dbReference type="EMBL" id="OLY83065.1"/>
    </source>
</evidence>
<organism evidence="1 2">
    <name type="scientific">Smittium mucronatum</name>
    <dbReference type="NCBI Taxonomy" id="133383"/>
    <lineage>
        <taxon>Eukaryota</taxon>
        <taxon>Fungi</taxon>
        <taxon>Fungi incertae sedis</taxon>
        <taxon>Zoopagomycota</taxon>
        <taxon>Kickxellomycotina</taxon>
        <taxon>Harpellomycetes</taxon>
        <taxon>Harpellales</taxon>
        <taxon>Legeriomycetaceae</taxon>
        <taxon>Smittium</taxon>
    </lineage>
</organism>